<dbReference type="InterPro" id="IPR051200">
    <property type="entry name" value="Host-pathogen_enzymatic-act"/>
</dbReference>
<evidence type="ECO:0000313" key="2">
    <source>
        <dbReference type="Proteomes" id="UP001159100"/>
    </source>
</evidence>
<reference evidence="1 2" key="1">
    <citation type="submission" date="2023-02" db="EMBL/GenBank/DDBJ databases">
        <title>Pseudomonas chrutzelriedensis sp. nov., a potently antifungal strain isolated from moss.</title>
        <authorList>
            <person name="Schnyder A."/>
            <person name="Kalawong R."/>
            <person name="Eberl L."/>
            <person name="Agnoli K."/>
        </authorList>
    </citation>
    <scope>NUCLEOTIDE SEQUENCE [LARGE SCALE GENOMIC DNA]</scope>
    <source>
        <strain evidence="1 2">681</strain>
    </source>
</reference>
<dbReference type="PANTHER" id="PTHR47197:SF3">
    <property type="entry name" value="DIHYDRO-HEME D1 DEHYDROGENASE"/>
    <property type="match status" value="1"/>
</dbReference>
<dbReference type="Gene3D" id="2.130.10.10">
    <property type="entry name" value="YVTN repeat-like/Quinoprotein amine dehydrogenase"/>
    <property type="match status" value="2"/>
</dbReference>
<accession>A0ABT6QXR4</accession>
<proteinExistence type="predicted"/>
<protein>
    <submittedName>
        <fullName evidence="1">YncE family protein</fullName>
    </submittedName>
</protein>
<comment type="caution">
    <text evidence="1">The sequence shown here is derived from an EMBL/GenBank/DDBJ whole genome shotgun (WGS) entry which is preliminary data.</text>
</comment>
<dbReference type="PANTHER" id="PTHR47197">
    <property type="entry name" value="PROTEIN NIRF"/>
    <property type="match status" value="1"/>
</dbReference>
<dbReference type="SUPFAM" id="SSF50974">
    <property type="entry name" value="Nitrous oxide reductase, N-terminal domain"/>
    <property type="match status" value="1"/>
</dbReference>
<sequence>MKISPGNSFRHPSNILGKRQRKAVVIAVIEVGCEPNSLALSDRDSTVWVCNALDSTLSVIDTTAHQVVAVIRLPIQPLAMVIDRSGRRGYVTGLGKPLLMVIDIAARRVIGRIISGEGHALAINAEGTRVYVNANSPAKCRICVIDTASASMIDSIETGSFTSAAVLAAHGRLFYCDYIHHALKVLDTDTGEITTALSLPAPLEEIAIVAAQDVGYLPYRTSDGIVAKIDLTSYDVLDLLPAPALPHGLIINPHGDLACCCSASERRLTIIDTATWQVVSRFQAGEYPQGPAFSADGSRLYVCDASGDTVWVVALD</sequence>
<dbReference type="EMBL" id="JARBWL010000002">
    <property type="protein sequence ID" value="MDI2595079.1"/>
    <property type="molecule type" value="Genomic_DNA"/>
</dbReference>
<dbReference type="Proteomes" id="UP001159100">
    <property type="component" value="Unassembled WGS sequence"/>
</dbReference>
<keyword evidence="2" id="KW-1185">Reference proteome</keyword>
<organism evidence="1 2">
    <name type="scientific">Pseudomonas fungipugnans</name>
    <dbReference type="NCBI Taxonomy" id="3024217"/>
    <lineage>
        <taxon>Bacteria</taxon>
        <taxon>Pseudomonadati</taxon>
        <taxon>Pseudomonadota</taxon>
        <taxon>Gammaproteobacteria</taxon>
        <taxon>Pseudomonadales</taxon>
        <taxon>Pseudomonadaceae</taxon>
        <taxon>Pseudomonas</taxon>
    </lineage>
</organism>
<evidence type="ECO:0000313" key="1">
    <source>
        <dbReference type="EMBL" id="MDI2595079.1"/>
    </source>
</evidence>
<name>A0ABT6QXR4_9PSED</name>
<gene>
    <name evidence="1" type="ORF">POF45_27180</name>
</gene>
<dbReference type="RefSeq" id="WP_282317174.1">
    <property type="nucleotide sequence ID" value="NZ_JARBWL010000002.1"/>
</dbReference>
<dbReference type="InterPro" id="IPR011045">
    <property type="entry name" value="N2O_reductase_N"/>
</dbReference>
<dbReference type="InterPro" id="IPR015943">
    <property type="entry name" value="WD40/YVTN_repeat-like_dom_sf"/>
</dbReference>